<organism evidence="3 4">
    <name type="scientific">Hymenobacter chitinivorans DSM 11115</name>
    <dbReference type="NCBI Taxonomy" id="1121954"/>
    <lineage>
        <taxon>Bacteria</taxon>
        <taxon>Pseudomonadati</taxon>
        <taxon>Bacteroidota</taxon>
        <taxon>Cytophagia</taxon>
        <taxon>Cytophagales</taxon>
        <taxon>Hymenobacteraceae</taxon>
        <taxon>Hymenobacter</taxon>
    </lineage>
</organism>
<feature type="region of interest" description="Disordered" evidence="1">
    <location>
        <begin position="19"/>
        <end position="51"/>
    </location>
</feature>
<gene>
    <name evidence="3" type="ORF">CLV45_0739</name>
</gene>
<proteinExistence type="predicted"/>
<name>A0A2M9BN15_9BACT</name>
<feature type="signal peptide" evidence="2">
    <location>
        <begin position="1"/>
        <end position="23"/>
    </location>
</feature>
<dbReference type="AlphaFoldDB" id="A0A2M9BN15"/>
<evidence type="ECO:0000313" key="4">
    <source>
        <dbReference type="Proteomes" id="UP000228535"/>
    </source>
</evidence>
<evidence type="ECO:0000256" key="2">
    <source>
        <dbReference type="SAM" id="SignalP"/>
    </source>
</evidence>
<sequence length="51" mass="5231">MKSKLLIVLLALCSACTASSTTASRTLSPDRELSDPINASFSDSASTAAVK</sequence>
<evidence type="ECO:0000256" key="1">
    <source>
        <dbReference type="SAM" id="MobiDB-lite"/>
    </source>
</evidence>
<keyword evidence="2" id="KW-0732">Signal</keyword>
<feature type="compositionally biased region" description="Polar residues" evidence="1">
    <location>
        <begin position="37"/>
        <end position="51"/>
    </location>
</feature>
<comment type="caution">
    <text evidence="3">The sequence shown here is derived from an EMBL/GenBank/DDBJ whole genome shotgun (WGS) entry which is preliminary data.</text>
</comment>
<accession>A0A2M9BN15</accession>
<keyword evidence="4" id="KW-1185">Reference proteome</keyword>
<dbReference type="Proteomes" id="UP000228535">
    <property type="component" value="Unassembled WGS sequence"/>
</dbReference>
<feature type="chain" id="PRO_5014637614" evidence="2">
    <location>
        <begin position="24"/>
        <end position="51"/>
    </location>
</feature>
<reference evidence="3 4" key="1">
    <citation type="submission" date="2017-11" db="EMBL/GenBank/DDBJ databases">
        <title>Genomic Encyclopedia of Archaeal and Bacterial Type Strains, Phase II (KMG-II): From Individual Species to Whole Genera.</title>
        <authorList>
            <person name="Goeker M."/>
        </authorList>
    </citation>
    <scope>NUCLEOTIDE SEQUENCE [LARGE SCALE GENOMIC DNA]</scope>
    <source>
        <strain evidence="3 4">DSM 11115</strain>
    </source>
</reference>
<dbReference type="EMBL" id="PGFA01000001">
    <property type="protein sequence ID" value="PJJ59322.1"/>
    <property type="molecule type" value="Genomic_DNA"/>
</dbReference>
<dbReference type="RefSeq" id="WP_157807266.1">
    <property type="nucleotide sequence ID" value="NZ_PGFA01000001.1"/>
</dbReference>
<protein>
    <submittedName>
        <fullName evidence="3">Uncharacterized protein</fullName>
    </submittedName>
</protein>
<evidence type="ECO:0000313" key="3">
    <source>
        <dbReference type="EMBL" id="PJJ59322.1"/>
    </source>
</evidence>